<dbReference type="AlphaFoldDB" id="A0A1I8FBT0"/>
<dbReference type="Gene3D" id="3.40.640.10">
    <property type="entry name" value="Type I PLP-dependent aspartate aminotransferase-like (Major domain)"/>
    <property type="match status" value="1"/>
</dbReference>
<sequence>GRWCPLWRASAVPPADINFGAGRIFYIGRPHGQEMPARRPVGNSNLDNGYEGSSGLRSLRQLACRLAKMPMPGRAEERRWLETGVPMSSLTALTAIHEAAEACYSMASRLLDATGSAFWARRLPLAATAAPASTDSTPAAGESPFRPLYLDLQATTPLDPSCPGRHAALTCTGCSATRTLAHTPTAGRPRPLFEKARAQVGQLIGADPKEIVFTSESNNIAIKGVARFYKSRKRHLITSQTEHKCVLDSLRALESRDSRFACRIVPCFRPGRHGASPPFAQAATPLGLLDLGASLESPSAPGHRPGVGHDSQTMKSASVSLLKKDTAPSAGPRAYFFHTDAAQALANANRRQRALHRPDVDLRAQALRPQKVSALSTFVGGRASGLEPLQSGGGQPRRGMRLAHGAQASWPSASAPPASWRKRWLRCRRVDGCPTPNRSDSQPAESRRWLNGDRGQLLPGALISASPAVEGESLLMALKDRRLVVRQRVHLGQPGAVLRAQGYWRR</sequence>
<evidence type="ECO:0000256" key="2">
    <source>
        <dbReference type="ARBA" id="ARBA00006490"/>
    </source>
</evidence>
<dbReference type="Pfam" id="PF00266">
    <property type="entry name" value="Aminotran_5"/>
    <property type="match status" value="1"/>
</dbReference>
<dbReference type="GO" id="GO:0016226">
    <property type="term" value="P:iron-sulfur cluster assembly"/>
    <property type="evidence" value="ECO:0007669"/>
    <property type="project" value="TreeGrafter"/>
</dbReference>
<comment type="similarity">
    <text evidence="2">Belongs to the class-V pyridoxal-phosphate-dependent aminotransferase family. NifS/IscS subfamily.</text>
</comment>
<dbReference type="GO" id="GO:0031071">
    <property type="term" value="F:cysteine desulfurase activity"/>
    <property type="evidence" value="ECO:0007669"/>
    <property type="project" value="TreeGrafter"/>
</dbReference>
<dbReference type="Gene3D" id="3.90.1150.10">
    <property type="entry name" value="Aspartate Aminotransferase, domain 1"/>
    <property type="match status" value="1"/>
</dbReference>
<evidence type="ECO:0000256" key="1">
    <source>
        <dbReference type="ARBA" id="ARBA00001933"/>
    </source>
</evidence>
<keyword evidence="5" id="KW-1185">Reference proteome</keyword>
<evidence type="ECO:0000313" key="5">
    <source>
        <dbReference type="Proteomes" id="UP000095280"/>
    </source>
</evidence>
<dbReference type="WBParaSite" id="maker-unitig_27729-snap-gene-0.2-mRNA-1">
    <property type="protein sequence ID" value="maker-unitig_27729-snap-gene-0.2-mRNA-1"/>
    <property type="gene ID" value="maker-unitig_27729-snap-gene-0.2"/>
</dbReference>
<dbReference type="GO" id="GO:0005634">
    <property type="term" value="C:nucleus"/>
    <property type="evidence" value="ECO:0007669"/>
    <property type="project" value="TreeGrafter"/>
</dbReference>
<dbReference type="InterPro" id="IPR015424">
    <property type="entry name" value="PyrdxlP-dep_Trfase"/>
</dbReference>
<organism evidence="5 6">
    <name type="scientific">Macrostomum lignano</name>
    <dbReference type="NCBI Taxonomy" id="282301"/>
    <lineage>
        <taxon>Eukaryota</taxon>
        <taxon>Metazoa</taxon>
        <taxon>Spiralia</taxon>
        <taxon>Lophotrochozoa</taxon>
        <taxon>Platyhelminthes</taxon>
        <taxon>Rhabditophora</taxon>
        <taxon>Macrostomorpha</taxon>
        <taxon>Macrostomida</taxon>
        <taxon>Macrostomidae</taxon>
        <taxon>Macrostomum</taxon>
    </lineage>
</organism>
<protein>
    <submittedName>
        <fullName evidence="6">Cysteine desulfurase, mitochondrial</fullName>
    </submittedName>
</protein>
<feature type="region of interest" description="Disordered" evidence="3">
    <location>
        <begin position="294"/>
        <end position="317"/>
    </location>
</feature>
<dbReference type="PANTHER" id="PTHR11601:SF34">
    <property type="entry name" value="CYSTEINE DESULFURASE"/>
    <property type="match status" value="1"/>
</dbReference>
<feature type="domain" description="Aminotransferase class V" evidence="4">
    <location>
        <begin position="149"/>
        <end position="254"/>
    </location>
</feature>
<accession>A0A1I8FBT0</accession>
<dbReference type="InterPro" id="IPR015422">
    <property type="entry name" value="PyrdxlP-dep_Trfase_small"/>
</dbReference>
<dbReference type="GO" id="GO:0005829">
    <property type="term" value="C:cytosol"/>
    <property type="evidence" value="ECO:0007669"/>
    <property type="project" value="TreeGrafter"/>
</dbReference>
<dbReference type="PANTHER" id="PTHR11601">
    <property type="entry name" value="CYSTEINE DESULFURYLASE FAMILY MEMBER"/>
    <property type="match status" value="1"/>
</dbReference>
<evidence type="ECO:0000259" key="4">
    <source>
        <dbReference type="Pfam" id="PF00266"/>
    </source>
</evidence>
<dbReference type="InterPro" id="IPR000192">
    <property type="entry name" value="Aminotrans_V_dom"/>
</dbReference>
<comment type="cofactor">
    <cofactor evidence="1">
        <name>pyridoxal 5'-phosphate</name>
        <dbReference type="ChEBI" id="CHEBI:597326"/>
    </cofactor>
</comment>
<name>A0A1I8FBT0_9PLAT</name>
<reference evidence="6" key="1">
    <citation type="submission" date="2016-11" db="UniProtKB">
        <authorList>
            <consortium name="WormBaseParasite"/>
        </authorList>
    </citation>
    <scope>IDENTIFICATION</scope>
</reference>
<dbReference type="SUPFAM" id="SSF53383">
    <property type="entry name" value="PLP-dependent transferases"/>
    <property type="match status" value="1"/>
</dbReference>
<evidence type="ECO:0000256" key="3">
    <source>
        <dbReference type="SAM" id="MobiDB-lite"/>
    </source>
</evidence>
<dbReference type="GO" id="GO:0005739">
    <property type="term" value="C:mitochondrion"/>
    <property type="evidence" value="ECO:0007669"/>
    <property type="project" value="TreeGrafter"/>
</dbReference>
<dbReference type="InterPro" id="IPR015421">
    <property type="entry name" value="PyrdxlP-dep_Trfase_major"/>
</dbReference>
<dbReference type="Proteomes" id="UP000095280">
    <property type="component" value="Unplaced"/>
</dbReference>
<proteinExistence type="inferred from homology"/>
<evidence type="ECO:0000313" key="6">
    <source>
        <dbReference type="WBParaSite" id="maker-unitig_27729-snap-gene-0.2-mRNA-1"/>
    </source>
</evidence>